<evidence type="ECO:0000259" key="7">
    <source>
        <dbReference type="Pfam" id="PF03016"/>
    </source>
</evidence>
<gene>
    <name evidence="8" type="ORF">MA16_Dca008481</name>
</gene>
<feature type="domain" description="Exostosin GT47" evidence="7">
    <location>
        <begin position="357"/>
        <end position="639"/>
    </location>
</feature>
<evidence type="ECO:0000256" key="1">
    <source>
        <dbReference type="ARBA" id="ARBA00004323"/>
    </source>
</evidence>
<dbReference type="InterPro" id="IPR040911">
    <property type="entry name" value="Exostosin_GT47"/>
</dbReference>
<protein>
    <submittedName>
        <fullName evidence="8">Putative glycosyltransferase</fullName>
    </submittedName>
</protein>
<feature type="transmembrane region" description="Helical" evidence="6">
    <location>
        <begin position="20"/>
        <end position="40"/>
    </location>
</feature>
<keyword evidence="6" id="KW-1133">Transmembrane helix</keyword>
<evidence type="ECO:0000256" key="3">
    <source>
        <dbReference type="ARBA" id="ARBA00022676"/>
    </source>
</evidence>
<keyword evidence="3" id="KW-0328">Glycosyltransferase</keyword>
<name>A0A2I0XHJ7_9ASPA</name>
<keyword evidence="9" id="KW-1185">Reference proteome</keyword>
<dbReference type="AlphaFoldDB" id="A0A2I0XHJ7"/>
<keyword evidence="6" id="KW-0472">Membrane</keyword>
<dbReference type="STRING" id="906689.A0A2I0XHJ7"/>
<comment type="subcellular location">
    <subcellularLocation>
        <location evidence="1">Golgi apparatus membrane</location>
        <topology evidence="1">Single-pass type II membrane protein</topology>
    </subcellularLocation>
</comment>
<organism evidence="8 9">
    <name type="scientific">Dendrobium catenatum</name>
    <dbReference type="NCBI Taxonomy" id="906689"/>
    <lineage>
        <taxon>Eukaryota</taxon>
        <taxon>Viridiplantae</taxon>
        <taxon>Streptophyta</taxon>
        <taxon>Embryophyta</taxon>
        <taxon>Tracheophyta</taxon>
        <taxon>Spermatophyta</taxon>
        <taxon>Magnoliopsida</taxon>
        <taxon>Liliopsida</taxon>
        <taxon>Asparagales</taxon>
        <taxon>Orchidaceae</taxon>
        <taxon>Epidendroideae</taxon>
        <taxon>Malaxideae</taxon>
        <taxon>Dendrobiinae</taxon>
        <taxon>Dendrobium</taxon>
    </lineage>
</organism>
<keyword evidence="4" id="KW-0735">Signal-anchor</keyword>
<accession>A0A2I0XHJ7</accession>
<keyword evidence="5" id="KW-0333">Golgi apparatus</keyword>
<comment type="similarity">
    <text evidence="2">Belongs to the glycosyltransferase 47 family.</text>
</comment>
<evidence type="ECO:0000313" key="9">
    <source>
        <dbReference type="Proteomes" id="UP000233837"/>
    </source>
</evidence>
<dbReference type="InterPro" id="IPR004263">
    <property type="entry name" value="Exostosin"/>
</dbReference>
<evidence type="ECO:0000256" key="5">
    <source>
        <dbReference type="ARBA" id="ARBA00023034"/>
    </source>
</evidence>
<proteinExistence type="inferred from homology"/>
<dbReference type="GO" id="GO:0000139">
    <property type="term" value="C:Golgi membrane"/>
    <property type="evidence" value="ECO:0007669"/>
    <property type="project" value="UniProtKB-SubCell"/>
</dbReference>
<dbReference type="GO" id="GO:0016757">
    <property type="term" value="F:glycosyltransferase activity"/>
    <property type="evidence" value="ECO:0007669"/>
    <property type="project" value="UniProtKB-KW"/>
</dbReference>
<reference evidence="8 9" key="1">
    <citation type="journal article" date="2016" name="Sci. Rep.">
        <title>The Dendrobium catenatum Lindl. genome sequence provides insights into polysaccharide synthase, floral development and adaptive evolution.</title>
        <authorList>
            <person name="Zhang G.Q."/>
            <person name="Xu Q."/>
            <person name="Bian C."/>
            <person name="Tsai W.C."/>
            <person name="Yeh C.M."/>
            <person name="Liu K.W."/>
            <person name="Yoshida K."/>
            <person name="Zhang L.S."/>
            <person name="Chang S.B."/>
            <person name="Chen F."/>
            <person name="Shi Y."/>
            <person name="Su Y.Y."/>
            <person name="Zhang Y.Q."/>
            <person name="Chen L.J."/>
            <person name="Yin Y."/>
            <person name="Lin M."/>
            <person name="Huang H."/>
            <person name="Deng H."/>
            <person name="Wang Z.W."/>
            <person name="Zhu S.L."/>
            <person name="Zhao X."/>
            <person name="Deng C."/>
            <person name="Niu S.C."/>
            <person name="Huang J."/>
            <person name="Wang M."/>
            <person name="Liu G.H."/>
            <person name="Yang H.J."/>
            <person name="Xiao X.J."/>
            <person name="Hsiao Y.Y."/>
            <person name="Wu W.L."/>
            <person name="Chen Y.Y."/>
            <person name="Mitsuda N."/>
            <person name="Ohme-Takagi M."/>
            <person name="Luo Y.B."/>
            <person name="Van de Peer Y."/>
            <person name="Liu Z.J."/>
        </authorList>
    </citation>
    <scope>NUCLEOTIDE SEQUENCE [LARGE SCALE GENOMIC DNA]</scope>
    <source>
        <tissue evidence="8">The whole plant</tissue>
    </source>
</reference>
<dbReference type="PANTHER" id="PTHR11062">
    <property type="entry name" value="EXOSTOSIN HEPARAN SULFATE GLYCOSYLTRANSFERASE -RELATED"/>
    <property type="match status" value="1"/>
</dbReference>
<dbReference type="EMBL" id="KZ501875">
    <property type="protein sequence ID" value="PKU87385.1"/>
    <property type="molecule type" value="Genomic_DNA"/>
</dbReference>
<dbReference type="Proteomes" id="UP000233837">
    <property type="component" value="Unassembled WGS sequence"/>
</dbReference>
<evidence type="ECO:0000256" key="2">
    <source>
        <dbReference type="ARBA" id="ARBA00010271"/>
    </source>
</evidence>
<keyword evidence="8" id="KW-0808">Transferase</keyword>
<keyword evidence="6" id="KW-0812">Transmembrane</keyword>
<dbReference type="Pfam" id="PF03016">
    <property type="entry name" value="Exostosin_GT47"/>
    <property type="match status" value="1"/>
</dbReference>
<sequence length="689" mass="78676">MDDHVIPIPMPGRFRSRRMLFMIGIIASLILVFHTFTLPYRSVSLPVLPSLKKEEIFSGEATSLESKRLNLFSLLSDTQNSTYPKVILKELESTEINDASGRTAFDFRDELTDVVSEKVLLANVTDHMEDIDLDSEISLDFKERPQLKDFEDQISWSVTEDEIVDQNDIASTEVAKKAGNDFAFKSQNNTDLFSERNRAFHEEVIVPLKAVPSSNNGFMKEALAENSSSHVAMLSELGNEADSNSTECQMKGTGLTNKTQLPSSSISSSSAFGSKNANIHITKTRPGKLPVSVSEMKQQMLAYHSSNHQKWHSKRDKQLLAAKALLHNTPVVKNDEELFEPAFWNISRFKRSYELMERTLKIYVYKEGNKPVFHQPLLRGIYASEGWLMKLLQSDKHFVVRDHKKAHLFYMPFSSRLLQLALYDRTSHSHRNLAQHLKNYVELIAAKYPYWNRTGGADHFAAACHDWAPHITAQAMGASIRALCNADLRRGFQLGKDVSLPEIYVRSARNPLKDLGGNSADNRSTLAFYAGNLHGRLRPILLQHWENKDPDMKILGPMAPGVESKMIYIQHMKNSKYCICPRGYEVNSPRVVESIYYECVPVIISDNYVPPFFEVLNWEAFSVIIPEADVPRLKDLLVSIPEERFRLLQLGVRKVQKHFLWHSKPLKYDLFHMILHSIWYNRLHQLGIG</sequence>
<evidence type="ECO:0000256" key="4">
    <source>
        <dbReference type="ARBA" id="ARBA00022968"/>
    </source>
</evidence>
<evidence type="ECO:0000313" key="8">
    <source>
        <dbReference type="EMBL" id="PKU87385.1"/>
    </source>
</evidence>
<dbReference type="PANTHER" id="PTHR11062:SF210">
    <property type="entry name" value="EXOSTOSIN FAMILY PROTEIN"/>
    <property type="match status" value="1"/>
</dbReference>
<reference evidence="8 9" key="2">
    <citation type="journal article" date="2017" name="Nature">
        <title>The Apostasia genome and the evolution of orchids.</title>
        <authorList>
            <person name="Zhang G.Q."/>
            <person name="Liu K.W."/>
            <person name="Li Z."/>
            <person name="Lohaus R."/>
            <person name="Hsiao Y.Y."/>
            <person name="Niu S.C."/>
            <person name="Wang J.Y."/>
            <person name="Lin Y.C."/>
            <person name="Xu Q."/>
            <person name="Chen L.J."/>
            <person name="Yoshida K."/>
            <person name="Fujiwara S."/>
            <person name="Wang Z.W."/>
            <person name="Zhang Y.Q."/>
            <person name="Mitsuda N."/>
            <person name="Wang M."/>
            <person name="Liu G.H."/>
            <person name="Pecoraro L."/>
            <person name="Huang H.X."/>
            <person name="Xiao X.J."/>
            <person name="Lin M."/>
            <person name="Wu X.Y."/>
            <person name="Wu W.L."/>
            <person name="Chen Y.Y."/>
            <person name="Chang S.B."/>
            <person name="Sakamoto S."/>
            <person name="Ohme-Takagi M."/>
            <person name="Yagi M."/>
            <person name="Zeng S.J."/>
            <person name="Shen C.Y."/>
            <person name="Yeh C.M."/>
            <person name="Luo Y.B."/>
            <person name="Tsai W.C."/>
            <person name="Van de Peer Y."/>
            <person name="Liu Z.J."/>
        </authorList>
    </citation>
    <scope>NUCLEOTIDE SEQUENCE [LARGE SCALE GENOMIC DNA]</scope>
    <source>
        <tissue evidence="8">The whole plant</tissue>
    </source>
</reference>
<evidence type="ECO:0000256" key="6">
    <source>
        <dbReference type="SAM" id="Phobius"/>
    </source>
</evidence>